<organism evidence="5 6">
    <name type="scientific">Agrocybe pediades</name>
    <dbReference type="NCBI Taxonomy" id="84607"/>
    <lineage>
        <taxon>Eukaryota</taxon>
        <taxon>Fungi</taxon>
        <taxon>Dikarya</taxon>
        <taxon>Basidiomycota</taxon>
        <taxon>Agaricomycotina</taxon>
        <taxon>Agaricomycetes</taxon>
        <taxon>Agaricomycetidae</taxon>
        <taxon>Agaricales</taxon>
        <taxon>Agaricineae</taxon>
        <taxon>Strophariaceae</taxon>
        <taxon>Agrocybe</taxon>
    </lineage>
</organism>
<feature type="domain" description="NADP-dependent oxidoreductase" evidence="4">
    <location>
        <begin position="90"/>
        <end position="400"/>
    </location>
</feature>
<keyword evidence="6" id="KW-1185">Reference proteome</keyword>
<evidence type="ECO:0000313" key="6">
    <source>
        <dbReference type="Proteomes" id="UP000521872"/>
    </source>
</evidence>
<feature type="region of interest" description="Disordered" evidence="3">
    <location>
        <begin position="304"/>
        <end position="325"/>
    </location>
</feature>
<accession>A0A8H4VS43</accession>
<dbReference type="EMBL" id="JAACJL010000018">
    <property type="protein sequence ID" value="KAF4618315.1"/>
    <property type="molecule type" value="Genomic_DNA"/>
</dbReference>
<name>A0A8H4VS43_9AGAR</name>
<protein>
    <recommendedName>
        <fullName evidence="4">NADP-dependent oxidoreductase domain-containing protein</fullName>
    </recommendedName>
</protein>
<dbReference type="Gene3D" id="3.20.20.100">
    <property type="entry name" value="NADP-dependent oxidoreductase domain"/>
    <property type="match status" value="1"/>
</dbReference>
<dbReference type="InterPro" id="IPR050523">
    <property type="entry name" value="AKR_Detox_Biosynth"/>
</dbReference>
<evidence type="ECO:0000256" key="2">
    <source>
        <dbReference type="ARBA" id="ARBA00038157"/>
    </source>
</evidence>
<dbReference type="AlphaFoldDB" id="A0A8H4VS43"/>
<evidence type="ECO:0000256" key="3">
    <source>
        <dbReference type="SAM" id="MobiDB-lite"/>
    </source>
</evidence>
<dbReference type="PANTHER" id="PTHR43364:SF7">
    <property type="entry name" value="NADP-DEPENDENT OXIDOREDUCTASE DOMAIN-CONTAINING PROTEIN-RELATED"/>
    <property type="match status" value="1"/>
</dbReference>
<comment type="caution">
    <text evidence="5">The sequence shown here is derived from an EMBL/GenBank/DDBJ whole genome shotgun (WGS) entry which is preliminary data.</text>
</comment>
<evidence type="ECO:0000259" key="4">
    <source>
        <dbReference type="Pfam" id="PF00248"/>
    </source>
</evidence>
<dbReference type="PANTHER" id="PTHR43364">
    <property type="entry name" value="NADH-SPECIFIC METHYLGLYOXAL REDUCTASE-RELATED"/>
    <property type="match status" value="1"/>
</dbReference>
<evidence type="ECO:0000256" key="1">
    <source>
        <dbReference type="ARBA" id="ARBA00022857"/>
    </source>
</evidence>
<proteinExistence type="inferred from homology"/>
<sequence>MKKVVPALKSLKEKAKARHNRDSCTSSSSTDTTPQPAAPQANQQLEKTETVPKADPSKQEMSLLGQLPPPPTMLGRYRQLAPRAAIHVSPLCLGAMSLGDRWGFMGFSEVNKEASFELLDAFFNAGGNFIDTANSYQDGASEEFIGAWMEARGNRDQVVIATKYTNSPHRADKVNHANFCGNNIKSMRSSLEGSLKRLKTTYIDIFYVHYWDNHTSAEEIMDGLHSLVERGLVLYLGISDAPAWFVVKCNEYAKAKGKTPFVLYQGPYSVLQRDLEREIIPMCHHEGLAIAPWNVLSAGRIRSDEEERKRRETGEKGRPGLMSPGWERTEAERKVCLVLEEIAPKVGTKHITAVAIAYVLHKVPYMFPIIGGRKVEHLLANIEALSIRLNDEQLAAIEASLPFDKGFPANQMGEYGQYPFLLTMLTHFDPQPLLRPVLPSGN</sequence>
<keyword evidence="1" id="KW-0521">NADP</keyword>
<dbReference type="Pfam" id="PF00248">
    <property type="entry name" value="Aldo_ket_red"/>
    <property type="match status" value="1"/>
</dbReference>
<gene>
    <name evidence="5" type="ORF">D9613_011700</name>
</gene>
<feature type="compositionally biased region" description="Low complexity" evidence="3">
    <location>
        <begin position="25"/>
        <end position="44"/>
    </location>
</feature>
<feature type="region of interest" description="Disordered" evidence="3">
    <location>
        <begin position="1"/>
        <end position="70"/>
    </location>
</feature>
<reference evidence="5 6" key="1">
    <citation type="submission" date="2019-12" db="EMBL/GenBank/DDBJ databases">
        <authorList>
            <person name="Floudas D."/>
            <person name="Bentzer J."/>
            <person name="Ahren D."/>
            <person name="Johansson T."/>
            <person name="Persson P."/>
            <person name="Tunlid A."/>
        </authorList>
    </citation>
    <scope>NUCLEOTIDE SEQUENCE [LARGE SCALE GENOMIC DNA]</scope>
    <source>
        <strain evidence="5 6">CBS 102.39</strain>
    </source>
</reference>
<dbReference type="SUPFAM" id="SSF51430">
    <property type="entry name" value="NAD(P)-linked oxidoreductase"/>
    <property type="match status" value="1"/>
</dbReference>
<dbReference type="Proteomes" id="UP000521872">
    <property type="component" value="Unassembled WGS sequence"/>
</dbReference>
<feature type="compositionally biased region" description="Basic and acidic residues" evidence="3">
    <location>
        <begin position="304"/>
        <end position="318"/>
    </location>
</feature>
<dbReference type="InterPro" id="IPR023210">
    <property type="entry name" value="NADP_OxRdtase_dom"/>
</dbReference>
<comment type="similarity">
    <text evidence="2">Belongs to the aldo/keto reductase family. Aldo/keto reductase 2 subfamily.</text>
</comment>
<dbReference type="InterPro" id="IPR036812">
    <property type="entry name" value="NAD(P)_OxRdtase_dom_sf"/>
</dbReference>
<feature type="compositionally biased region" description="Basic and acidic residues" evidence="3">
    <location>
        <begin position="46"/>
        <end position="58"/>
    </location>
</feature>
<evidence type="ECO:0000313" key="5">
    <source>
        <dbReference type="EMBL" id="KAF4618315.1"/>
    </source>
</evidence>